<dbReference type="InterPro" id="IPR000740">
    <property type="entry name" value="GrpE"/>
</dbReference>
<keyword evidence="6 10" id="KW-0143">Chaperone</keyword>
<comment type="subcellular location">
    <subcellularLocation>
        <location evidence="1 10">Cytoplasm</location>
    </subcellularLocation>
</comment>
<dbReference type="FunFam" id="2.30.22.10:FF:000001">
    <property type="entry name" value="Protein GrpE"/>
    <property type="match status" value="1"/>
</dbReference>
<evidence type="ECO:0000313" key="15">
    <source>
        <dbReference type="Proteomes" id="UP000029669"/>
    </source>
</evidence>
<dbReference type="Proteomes" id="UP000029669">
    <property type="component" value="Chromosome"/>
</dbReference>
<gene>
    <name evidence="10" type="primary">grpE</name>
    <name evidence="14" type="ORF">TKV_c09900</name>
</gene>
<organism evidence="14 15">
    <name type="scientific">Thermoanaerobacter kivui</name>
    <name type="common">Acetogenium kivui</name>
    <dbReference type="NCBI Taxonomy" id="2325"/>
    <lineage>
        <taxon>Bacteria</taxon>
        <taxon>Bacillati</taxon>
        <taxon>Bacillota</taxon>
        <taxon>Clostridia</taxon>
        <taxon>Thermoanaerobacterales</taxon>
        <taxon>Thermoanaerobacteraceae</taxon>
        <taxon>Thermoanaerobacter</taxon>
    </lineage>
</organism>
<evidence type="ECO:0000313" key="14">
    <source>
        <dbReference type="EMBL" id="AIS52167.1"/>
    </source>
</evidence>
<name>A0A097AQT6_THEKI</name>
<evidence type="ECO:0000256" key="8">
    <source>
        <dbReference type="ARBA" id="ARBA00072274"/>
    </source>
</evidence>
<dbReference type="HOGENOM" id="CLU_057217_5_2_9"/>
<dbReference type="InterPro" id="IPR013805">
    <property type="entry name" value="GrpE_CC"/>
</dbReference>
<dbReference type="GO" id="GO:0051087">
    <property type="term" value="F:protein-folding chaperone binding"/>
    <property type="evidence" value="ECO:0007669"/>
    <property type="project" value="InterPro"/>
</dbReference>
<dbReference type="NCBIfam" id="NF010738">
    <property type="entry name" value="PRK14140.1"/>
    <property type="match status" value="1"/>
</dbReference>
<dbReference type="PANTHER" id="PTHR21237">
    <property type="entry name" value="GRPE PROTEIN"/>
    <property type="match status" value="1"/>
</dbReference>
<evidence type="ECO:0000256" key="13">
    <source>
        <dbReference type="SAM" id="MobiDB-lite"/>
    </source>
</evidence>
<dbReference type="STRING" id="2325.TKV_c09900"/>
<dbReference type="eggNOG" id="COG0576">
    <property type="taxonomic scope" value="Bacteria"/>
</dbReference>
<feature type="region of interest" description="Disordered" evidence="13">
    <location>
        <begin position="28"/>
        <end position="51"/>
    </location>
</feature>
<evidence type="ECO:0000256" key="10">
    <source>
        <dbReference type="HAMAP-Rule" id="MF_01151"/>
    </source>
</evidence>
<evidence type="ECO:0000256" key="2">
    <source>
        <dbReference type="ARBA" id="ARBA00009054"/>
    </source>
</evidence>
<evidence type="ECO:0000256" key="5">
    <source>
        <dbReference type="ARBA" id="ARBA00023016"/>
    </source>
</evidence>
<dbReference type="GO" id="GO:0006457">
    <property type="term" value="P:protein folding"/>
    <property type="evidence" value="ECO:0007669"/>
    <property type="project" value="InterPro"/>
</dbReference>
<evidence type="ECO:0000256" key="4">
    <source>
        <dbReference type="ARBA" id="ARBA00022490"/>
    </source>
</evidence>
<evidence type="ECO:0000256" key="9">
    <source>
        <dbReference type="ARBA" id="ARBA00076414"/>
    </source>
</evidence>
<dbReference type="InterPro" id="IPR009012">
    <property type="entry name" value="GrpE_head"/>
</dbReference>
<dbReference type="Pfam" id="PF01025">
    <property type="entry name" value="GrpE"/>
    <property type="match status" value="1"/>
</dbReference>
<dbReference type="EMBL" id="CP009170">
    <property type="protein sequence ID" value="AIS52167.1"/>
    <property type="molecule type" value="Genomic_DNA"/>
</dbReference>
<dbReference type="PRINTS" id="PR00773">
    <property type="entry name" value="GRPEPROTEIN"/>
</dbReference>
<dbReference type="GO" id="GO:0005737">
    <property type="term" value="C:cytoplasm"/>
    <property type="evidence" value="ECO:0007669"/>
    <property type="project" value="UniProtKB-SubCell"/>
</dbReference>
<dbReference type="AlphaFoldDB" id="A0A097AQT6"/>
<dbReference type="GO" id="GO:0051082">
    <property type="term" value="F:unfolded protein binding"/>
    <property type="evidence" value="ECO:0007669"/>
    <property type="project" value="TreeGrafter"/>
</dbReference>
<evidence type="ECO:0000256" key="7">
    <source>
        <dbReference type="ARBA" id="ARBA00053401"/>
    </source>
</evidence>
<dbReference type="Gene3D" id="3.90.20.20">
    <property type="match status" value="1"/>
</dbReference>
<dbReference type="SUPFAM" id="SSF58014">
    <property type="entry name" value="Coiled-coil domain of nucleotide exchange factor GrpE"/>
    <property type="match status" value="1"/>
</dbReference>
<feature type="compositionally biased region" description="Basic and acidic residues" evidence="13">
    <location>
        <begin position="40"/>
        <end position="51"/>
    </location>
</feature>
<accession>A0A097AQT6</accession>
<evidence type="ECO:0000256" key="6">
    <source>
        <dbReference type="ARBA" id="ARBA00023186"/>
    </source>
</evidence>
<dbReference type="KEGG" id="tki:TKV_c09900"/>
<evidence type="ECO:0000256" key="1">
    <source>
        <dbReference type="ARBA" id="ARBA00004496"/>
    </source>
</evidence>
<comment type="subunit">
    <text evidence="3 10">Homodimer.</text>
</comment>
<reference evidence="15" key="1">
    <citation type="journal article" date="2015" name="Genome Announc.">
        <title>Whole-Genome Sequences of 80 Environmental and Clinical Isolates of Burkholderia pseudomallei.</title>
        <authorList>
            <person name="Johnson S.L."/>
            <person name="Baker A.L."/>
            <person name="Chain P.S."/>
            <person name="Currie B.J."/>
            <person name="Daligault H.E."/>
            <person name="Davenport K.W."/>
            <person name="Davis C.B."/>
            <person name="Inglis T.J."/>
            <person name="Kaestli M."/>
            <person name="Koren S."/>
            <person name="Mayo M."/>
            <person name="Merritt A.J."/>
            <person name="Price E.P."/>
            <person name="Sarovich D.S."/>
            <person name="Warner J."/>
            <person name="Rosovitz M.J."/>
        </authorList>
    </citation>
    <scope>NUCLEOTIDE SEQUENCE [LARGE SCALE GENOMIC DNA]</scope>
    <source>
        <strain evidence="15">DSM 2030</strain>
    </source>
</reference>
<protein>
    <recommendedName>
        <fullName evidence="8 10">Protein GrpE</fullName>
    </recommendedName>
    <alternativeName>
        <fullName evidence="9 10">HSP-70 cofactor</fullName>
    </alternativeName>
</protein>
<dbReference type="GO" id="GO:0042803">
    <property type="term" value="F:protein homodimerization activity"/>
    <property type="evidence" value="ECO:0007669"/>
    <property type="project" value="InterPro"/>
</dbReference>
<dbReference type="RefSeq" id="WP_394214455.1">
    <property type="nucleotide sequence ID" value="NZ_OZ020628.2"/>
</dbReference>
<dbReference type="NCBIfam" id="NF010743">
    <property type="entry name" value="PRK14145.1"/>
    <property type="match status" value="1"/>
</dbReference>
<evidence type="ECO:0000256" key="3">
    <source>
        <dbReference type="ARBA" id="ARBA00011738"/>
    </source>
</evidence>
<dbReference type="SUPFAM" id="SSF51064">
    <property type="entry name" value="Head domain of nucleotide exchange factor GrpE"/>
    <property type="match status" value="1"/>
</dbReference>
<dbReference type="GO" id="GO:0000774">
    <property type="term" value="F:adenyl-nucleotide exchange factor activity"/>
    <property type="evidence" value="ECO:0007669"/>
    <property type="project" value="InterPro"/>
</dbReference>
<dbReference type="CDD" id="cd00446">
    <property type="entry name" value="GrpE"/>
    <property type="match status" value="1"/>
</dbReference>
<dbReference type="Gene3D" id="2.30.22.10">
    <property type="entry name" value="Head domain of nucleotide exchange factor GrpE"/>
    <property type="match status" value="1"/>
</dbReference>
<dbReference type="PROSITE" id="PS01071">
    <property type="entry name" value="GRPE"/>
    <property type="match status" value="1"/>
</dbReference>
<evidence type="ECO:0000256" key="11">
    <source>
        <dbReference type="RuleBase" id="RU000639"/>
    </source>
</evidence>
<sequence>MQGIDKEVKKEEVNKEDYQASKVLEAVNEQMEGPPSEQEIQQKEQPKEEIIEQKEDVEELKKKLQEKENEAKEYLDIAQRLKAEFENYRKRTEKEKSEMIEYGQETVIVELLPVIDNFERALSSEGDYNSLKEGIELIYRQFKKILDKFGVKEIEAEGQIFDPYKHHAVMQEEVEGKQPNEIVEVFQKGYFLKDKVIRPSLVKVAK</sequence>
<dbReference type="PANTHER" id="PTHR21237:SF23">
    <property type="entry name" value="GRPE PROTEIN HOMOLOG, MITOCHONDRIAL"/>
    <property type="match status" value="1"/>
</dbReference>
<proteinExistence type="inferred from homology"/>
<keyword evidence="5 10" id="KW-0346">Stress response</keyword>
<comment type="similarity">
    <text evidence="2 10 12">Belongs to the GrpE family.</text>
</comment>
<dbReference type="HAMAP" id="MF_01151">
    <property type="entry name" value="GrpE"/>
    <property type="match status" value="1"/>
</dbReference>
<comment type="function">
    <text evidence="7 10 11">Participates actively in the response to hyperosmotic and heat shock by preventing the aggregation of stress-denatured proteins, in association with DnaK and GrpE. It is the nucleotide exchange factor for DnaK and may function as a thermosensor. Unfolded proteins bind initially to DnaJ; upon interaction with the DnaJ-bound protein, DnaK hydrolyzes its bound ATP, resulting in the formation of a stable complex. GrpE releases ADP from DnaK; ATP binding to DnaK triggers the release of the substrate protein, thus completing the reaction cycle. Several rounds of ATP-dependent interactions between DnaJ, DnaK and GrpE are required for fully efficient folding.</text>
</comment>
<evidence type="ECO:0000256" key="12">
    <source>
        <dbReference type="RuleBase" id="RU004478"/>
    </source>
</evidence>
<keyword evidence="15" id="KW-1185">Reference proteome</keyword>
<keyword evidence="4 10" id="KW-0963">Cytoplasm</keyword>